<dbReference type="SMART" id="SM00320">
    <property type="entry name" value="WD40"/>
    <property type="match status" value="6"/>
</dbReference>
<keyword evidence="10" id="KW-1185">Reference proteome</keyword>
<gene>
    <name evidence="9" type="primary">TIF34</name>
    <name evidence="9" type="ORF">IWW36_005671</name>
</gene>
<keyword evidence="1" id="KW-0963">Cytoplasm</keyword>
<dbReference type="FunFam" id="2.130.10.10:FF:000127">
    <property type="entry name" value="Eukaryotic translation initiation factor 3 subunit I"/>
    <property type="match status" value="1"/>
</dbReference>
<reference evidence="9" key="1">
    <citation type="submission" date="2022-07" db="EMBL/GenBank/DDBJ databases">
        <title>Phylogenomic reconstructions and comparative analyses of Kickxellomycotina fungi.</title>
        <authorList>
            <person name="Reynolds N.K."/>
            <person name="Stajich J.E."/>
            <person name="Barry K."/>
            <person name="Grigoriev I.V."/>
            <person name="Crous P."/>
            <person name="Smith M.E."/>
        </authorList>
    </citation>
    <scope>NUCLEOTIDE SEQUENCE</scope>
    <source>
        <strain evidence="9">NRRL 1566</strain>
    </source>
</reference>
<dbReference type="Pfam" id="PF24805">
    <property type="entry name" value="EIF3I"/>
    <property type="match status" value="1"/>
</dbReference>
<dbReference type="SUPFAM" id="SSF50978">
    <property type="entry name" value="WD40 repeat-like"/>
    <property type="match status" value="1"/>
</dbReference>
<dbReference type="InterPro" id="IPR027525">
    <property type="entry name" value="eIF3i"/>
</dbReference>
<evidence type="ECO:0000256" key="2">
    <source>
        <dbReference type="ARBA" id="ARBA00022540"/>
    </source>
</evidence>
<dbReference type="InterPro" id="IPR001680">
    <property type="entry name" value="WD40_rpt"/>
</dbReference>
<feature type="repeat" description="WD" evidence="8">
    <location>
        <begin position="47"/>
        <end position="88"/>
    </location>
</feature>
<protein>
    <recommendedName>
        <fullName evidence="7">Serine-threonine kinase receptor-associated protein</fullName>
    </recommendedName>
</protein>
<dbReference type="PROSITE" id="PS50082">
    <property type="entry name" value="WD_REPEATS_2"/>
    <property type="match status" value="4"/>
</dbReference>
<evidence type="ECO:0000256" key="4">
    <source>
        <dbReference type="ARBA" id="ARBA00022737"/>
    </source>
</evidence>
<dbReference type="AlphaFoldDB" id="A0A9W8I898"/>
<evidence type="ECO:0000256" key="3">
    <source>
        <dbReference type="ARBA" id="ARBA00022574"/>
    </source>
</evidence>
<feature type="non-terminal residue" evidence="9">
    <location>
        <position position="1"/>
    </location>
</feature>
<dbReference type="GO" id="GO:0071541">
    <property type="term" value="C:eukaryotic translation initiation factor 3 complex, eIF3m"/>
    <property type="evidence" value="ECO:0007669"/>
    <property type="project" value="TreeGrafter"/>
</dbReference>
<dbReference type="HAMAP" id="MF_03008">
    <property type="entry name" value="eIF3i"/>
    <property type="match status" value="1"/>
</dbReference>
<evidence type="ECO:0000256" key="6">
    <source>
        <dbReference type="ARBA" id="ARBA00038394"/>
    </source>
</evidence>
<dbReference type="PANTHER" id="PTHR19877">
    <property type="entry name" value="EUKARYOTIC TRANSLATION INITIATION FACTOR 3 SUBUNIT I"/>
    <property type="match status" value="1"/>
</dbReference>
<dbReference type="EMBL" id="JANBUW010001524">
    <property type="protein sequence ID" value="KAJ2843101.1"/>
    <property type="molecule type" value="Genomic_DNA"/>
</dbReference>
<feature type="repeat" description="WD" evidence="8">
    <location>
        <begin position="183"/>
        <end position="224"/>
    </location>
</feature>
<dbReference type="InterPro" id="IPR015943">
    <property type="entry name" value="WD40/YVTN_repeat-like_dom_sf"/>
</dbReference>
<evidence type="ECO:0000313" key="9">
    <source>
        <dbReference type="EMBL" id="KAJ2843101.1"/>
    </source>
</evidence>
<dbReference type="GO" id="GO:0002183">
    <property type="term" value="P:cytoplasmic translational initiation"/>
    <property type="evidence" value="ECO:0007669"/>
    <property type="project" value="TreeGrafter"/>
</dbReference>
<dbReference type="OrthoDB" id="24966at2759"/>
<dbReference type="GO" id="GO:0003723">
    <property type="term" value="F:RNA binding"/>
    <property type="evidence" value="ECO:0007669"/>
    <property type="project" value="TreeGrafter"/>
</dbReference>
<evidence type="ECO:0000256" key="1">
    <source>
        <dbReference type="ARBA" id="ARBA00022490"/>
    </source>
</evidence>
<comment type="caution">
    <text evidence="9">The sequence shown here is derived from an EMBL/GenBank/DDBJ whole genome shotgun (WGS) entry which is preliminary data.</text>
</comment>
<keyword evidence="5" id="KW-0648">Protein biosynthesis</keyword>
<organism evidence="9 10">
    <name type="scientific">Coemansia brasiliensis</name>
    <dbReference type="NCBI Taxonomy" id="2650707"/>
    <lineage>
        <taxon>Eukaryota</taxon>
        <taxon>Fungi</taxon>
        <taxon>Fungi incertae sedis</taxon>
        <taxon>Zoopagomycota</taxon>
        <taxon>Kickxellomycotina</taxon>
        <taxon>Kickxellomycetes</taxon>
        <taxon>Kickxellales</taxon>
        <taxon>Kickxellaceae</taxon>
        <taxon>Coemansia</taxon>
    </lineage>
</organism>
<accession>A0A9W8I898</accession>
<proteinExistence type="inferred from homology"/>
<dbReference type="PROSITE" id="PS50294">
    <property type="entry name" value="WD_REPEATS_REGION"/>
    <property type="match status" value="2"/>
</dbReference>
<keyword evidence="4" id="KW-0677">Repeat</keyword>
<comment type="similarity">
    <text evidence="6">Belongs to the WD repeat STRAP family.</text>
</comment>
<keyword evidence="2 9" id="KW-0396">Initiation factor</keyword>
<feature type="repeat" description="WD" evidence="8">
    <location>
        <begin position="5"/>
        <end position="46"/>
    </location>
</feature>
<evidence type="ECO:0000256" key="8">
    <source>
        <dbReference type="PROSITE-ProRule" id="PRU00221"/>
    </source>
</evidence>
<evidence type="ECO:0000256" key="5">
    <source>
        <dbReference type="ARBA" id="ARBA00022917"/>
    </source>
</evidence>
<name>A0A9W8I898_9FUNG</name>
<dbReference type="PANTHER" id="PTHR19877:SF1">
    <property type="entry name" value="EUKARYOTIC TRANSLATION INITIATION FACTOR 3 SUBUNIT I"/>
    <property type="match status" value="1"/>
</dbReference>
<sequence length="324" mass="36186">RPILLQGHTRALTQIKYNPDGDLLMTVSKDNVANLWYSHNGERVGTYEGHLGALWTIDCNKTTTLIITGAADNTARLWHAETGKQLHVWEFKTAVKRVEFSHDDRYVLLVTEERMGHKGTIQVFEIDSSRPEQSNEPVVVITPSPSKATVAAWGYLDKYIVAGHENGSLTLFDWVHEKAVCTASGHEGSITDIQMWKDGSYFITSSKDQTARLFETNTLNPLKMYKSNTNVNTAAMTPTQDLVILGGGQSASEVTTTSSRQGKFEARFYHKIFEDEVGTVKGHFGPINTLAVQPDGKGFASGGEDGYVRVHHFDPDYFKFKYDY</sequence>
<evidence type="ECO:0000256" key="7">
    <source>
        <dbReference type="ARBA" id="ARBA00040390"/>
    </source>
</evidence>
<dbReference type="Proteomes" id="UP001139887">
    <property type="component" value="Unassembled WGS sequence"/>
</dbReference>
<keyword evidence="3 8" id="KW-0853">WD repeat</keyword>
<dbReference type="GO" id="GO:0003743">
    <property type="term" value="F:translation initiation factor activity"/>
    <property type="evidence" value="ECO:0007669"/>
    <property type="project" value="UniProtKB-KW"/>
</dbReference>
<dbReference type="InterPro" id="IPR036322">
    <property type="entry name" value="WD40_repeat_dom_sf"/>
</dbReference>
<evidence type="ECO:0000313" key="10">
    <source>
        <dbReference type="Proteomes" id="UP001139887"/>
    </source>
</evidence>
<dbReference type="Gene3D" id="2.130.10.10">
    <property type="entry name" value="YVTN repeat-like/Quinoprotein amine dehydrogenase"/>
    <property type="match status" value="1"/>
</dbReference>
<feature type="repeat" description="WD" evidence="8">
    <location>
        <begin position="280"/>
        <end position="310"/>
    </location>
</feature>